<keyword evidence="4" id="KW-0274">FAD</keyword>
<dbReference type="InterPro" id="IPR016166">
    <property type="entry name" value="FAD-bd_PCMH"/>
</dbReference>
<feature type="domain" description="FAD-binding PCMH-type" evidence="7">
    <location>
        <begin position="113"/>
        <end position="301"/>
    </location>
</feature>
<feature type="chain" id="PRO_5040969594" description="FAD-binding PCMH-type domain-containing protein" evidence="6">
    <location>
        <begin position="20"/>
        <end position="584"/>
    </location>
</feature>
<evidence type="ECO:0000256" key="6">
    <source>
        <dbReference type="SAM" id="SignalP"/>
    </source>
</evidence>
<dbReference type="SUPFAM" id="SSF56176">
    <property type="entry name" value="FAD-binding/transporter-associated domain-like"/>
    <property type="match status" value="1"/>
</dbReference>
<dbReference type="Pfam" id="PF01565">
    <property type="entry name" value="FAD_binding_4"/>
    <property type="match status" value="1"/>
</dbReference>
<dbReference type="Gene3D" id="3.30.465.10">
    <property type="match status" value="2"/>
</dbReference>
<evidence type="ECO:0000313" key="9">
    <source>
        <dbReference type="Proteomes" id="UP001141434"/>
    </source>
</evidence>
<dbReference type="EMBL" id="JAPMSZ010000004">
    <property type="protein sequence ID" value="KAJ5105385.1"/>
    <property type="molecule type" value="Genomic_DNA"/>
</dbReference>
<dbReference type="InterPro" id="IPR012951">
    <property type="entry name" value="BBE"/>
</dbReference>
<dbReference type="InterPro" id="IPR036318">
    <property type="entry name" value="FAD-bd_PCMH-like_sf"/>
</dbReference>
<reference evidence="8" key="1">
    <citation type="submission" date="2022-11" db="EMBL/GenBank/DDBJ databases">
        <authorList>
            <person name="Petersen C."/>
        </authorList>
    </citation>
    <scope>NUCLEOTIDE SEQUENCE</scope>
    <source>
        <strain evidence="8">IBT 34128</strain>
    </source>
</reference>
<dbReference type="GO" id="GO:0016491">
    <property type="term" value="F:oxidoreductase activity"/>
    <property type="evidence" value="ECO:0007669"/>
    <property type="project" value="UniProtKB-KW"/>
</dbReference>
<evidence type="ECO:0000256" key="4">
    <source>
        <dbReference type="ARBA" id="ARBA00022827"/>
    </source>
</evidence>
<dbReference type="Proteomes" id="UP001141434">
    <property type="component" value="Unassembled WGS sequence"/>
</dbReference>
<evidence type="ECO:0000259" key="7">
    <source>
        <dbReference type="PROSITE" id="PS51387"/>
    </source>
</evidence>
<evidence type="ECO:0000256" key="1">
    <source>
        <dbReference type="ARBA" id="ARBA00001974"/>
    </source>
</evidence>
<comment type="cofactor">
    <cofactor evidence="1">
        <name>FAD</name>
        <dbReference type="ChEBI" id="CHEBI:57692"/>
    </cofactor>
</comment>
<sequence>MKTWLWGISLVAGGLPVDATFCRCQPGQSCWPSETNWAALNKTIGGSLVAVKPFASPCHNTTFNAADCAIVQDHARNSSYRSSQPGALQWENWEAWPQAEEQCYINAPQSAPCRQGRVSLFSAEVRSSQHIQAAVKFAAHHNLKLVIKNTGHDFLGRSSAPNSLQIMTHWMKNISIVDDFVPTVPTGVDAPGGVKAVTLGAGVQLHDVYVYLRSKGVMIVGGSSSTVGAAGGYIQGGGHSVLGQLHGMASDNALEFEVVLADGSLAIANAHQNTDLFFALRGGGGGSFSVVVSVTVKAHPDYPVVYATANFTTSPDDPFWAGVDAFHRHVPRLNDNGGSGYYSAIPLTPVSENQTVSTFLLYMMFVNQTSTSAVNASFVPLLADLKNATGVAPAYHVAAFPTLSSLYTTLFQGSDVTGSQVLLGSHLISRSLFDSGDSSKLTSAMSEMQLGLGELVVGMLLSGGQVSRNRDIESALNPAWRDTLLHVVSVRLLSANMTFAEQKAVAANITQRDVPRLKALEPGKMGAYLNEADANEADFQTSFWGSNYPRLRAIKHKRDPHDLFITRKGVGSDRWDESGLCRVD</sequence>
<dbReference type="PANTHER" id="PTHR42973:SF39">
    <property type="entry name" value="FAD-BINDING PCMH-TYPE DOMAIN-CONTAINING PROTEIN"/>
    <property type="match status" value="1"/>
</dbReference>
<name>A0A9W9FS55_9EURO</name>
<evidence type="ECO:0000256" key="2">
    <source>
        <dbReference type="ARBA" id="ARBA00005466"/>
    </source>
</evidence>
<dbReference type="PANTHER" id="PTHR42973">
    <property type="entry name" value="BINDING OXIDOREDUCTASE, PUTATIVE (AFU_ORTHOLOGUE AFUA_1G17690)-RELATED"/>
    <property type="match status" value="1"/>
</dbReference>
<gene>
    <name evidence="8" type="ORF">NUU61_002732</name>
</gene>
<dbReference type="InterPro" id="IPR050416">
    <property type="entry name" value="FAD-linked_Oxidoreductase"/>
</dbReference>
<dbReference type="RefSeq" id="XP_056514381.1">
    <property type="nucleotide sequence ID" value="XM_056653314.1"/>
</dbReference>
<evidence type="ECO:0000313" key="8">
    <source>
        <dbReference type="EMBL" id="KAJ5105385.1"/>
    </source>
</evidence>
<keyword evidence="6" id="KW-0732">Signal</keyword>
<dbReference type="InterPro" id="IPR016169">
    <property type="entry name" value="FAD-bd_PCMH_sub2"/>
</dbReference>
<reference evidence="8" key="2">
    <citation type="journal article" date="2023" name="IMA Fungus">
        <title>Comparative genomic study of the Penicillium genus elucidates a diverse pangenome and 15 lateral gene transfer events.</title>
        <authorList>
            <person name="Petersen C."/>
            <person name="Sorensen T."/>
            <person name="Nielsen M.R."/>
            <person name="Sondergaard T.E."/>
            <person name="Sorensen J.L."/>
            <person name="Fitzpatrick D.A."/>
            <person name="Frisvad J.C."/>
            <person name="Nielsen K.L."/>
        </authorList>
    </citation>
    <scope>NUCLEOTIDE SEQUENCE</scope>
    <source>
        <strain evidence="8">IBT 34128</strain>
    </source>
</reference>
<evidence type="ECO:0000256" key="5">
    <source>
        <dbReference type="ARBA" id="ARBA00023002"/>
    </source>
</evidence>
<dbReference type="GeneID" id="81392482"/>
<dbReference type="OrthoDB" id="9983560at2759"/>
<keyword evidence="3" id="KW-0285">Flavoprotein</keyword>
<keyword evidence="9" id="KW-1185">Reference proteome</keyword>
<comment type="similarity">
    <text evidence="2">Belongs to the oxygen-dependent FAD-linked oxidoreductase family.</text>
</comment>
<protein>
    <recommendedName>
        <fullName evidence="7">FAD-binding PCMH-type domain-containing protein</fullName>
    </recommendedName>
</protein>
<evidence type="ECO:0000256" key="3">
    <source>
        <dbReference type="ARBA" id="ARBA00022630"/>
    </source>
</evidence>
<proteinExistence type="inferred from homology"/>
<dbReference type="AlphaFoldDB" id="A0A9W9FS55"/>
<feature type="signal peptide" evidence="6">
    <location>
        <begin position="1"/>
        <end position="19"/>
    </location>
</feature>
<dbReference type="GO" id="GO:0071949">
    <property type="term" value="F:FAD binding"/>
    <property type="evidence" value="ECO:0007669"/>
    <property type="project" value="InterPro"/>
</dbReference>
<comment type="caution">
    <text evidence="8">The sequence shown here is derived from an EMBL/GenBank/DDBJ whole genome shotgun (WGS) entry which is preliminary data.</text>
</comment>
<accession>A0A9W9FS55</accession>
<organism evidence="8 9">
    <name type="scientific">Penicillium alfredii</name>
    <dbReference type="NCBI Taxonomy" id="1506179"/>
    <lineage>
        <taxon>Eukaryota</taxon>
        <taxon>Fungi</taxon>
        <taxon>Dikarya</taxon>
        <taxon>Ascomycota</taxon>
        <taxon>Pezizomycotina</taxon>
        <taxon>Eurotiomycetes</taxon>
        <taxon>Eurotiomycetidae</taxon>
        <taxon>Eurotiales</taxon>
        <taxon>Aspergillaceae</taxon>
        <taxon>Penicillium</taxon>
    </lineage>
</organism>
<dbReference type="PROSITE" id="PS51387">
    <property type="entry name" value="FAD_PCMH"/>
    <property type="match status" value="1"/>
</dbReference>
<dbReference type="InterPro" id="IPR006094">
    <property type="entry name" value="Oxid_FAD_bind_N"/>
</dbReference>
<dbReference type="Pfam" id="PF08031">
    <property type="entry name" value="BBE"/>
    <property type="match status" value="1"/>
</dbReference>
<keyword evidence="5" id="KW-0560">Oxidoreductase</keyword>